<feature type="compositionally biased region" description="Basic residues" evidence="8">
    <location>
        <begin position="331"/>
        <end position="348"/>
    </location>
</feature>
<dbReference type="InterPro" id="IPR014726">
    <property type="entry name" value="Ribosomal_uL2_dom3"/>
</dbReference>
<dbReference type="Proteomes" id="UP000189580">
    <property type="component" value="Chromosome b"/>
</dbReference>
<dbReference type="GO" id="GO:0016740">
    <property type="term" value="F:transferase activity"/>
    <property type="evidence" value="ECO:0007669"/>
    <property type="project" value="InterPro"/>
</dbReference>
<dbReference type="EMBL" id="CP014503">
    <property type="protein sequence ID" value="ANB14538.1"/>
    <property type="molecule type" value="Genomic_DNA"/>
</dbReference>
<comment type="subcellular location">
    <subcellularLocation>
        <location evidence="1">Mitochondrion</location>
    </subcellularLocation>
</comment>
<dbReference type="InterPro" id="IPR022669">
    <property type="entry name" value="Ribosomal_uL2_C"/>
</dbReference>
<dbReference type="InterPro" id="IPR014722">
    <property type="entry name" value="Rib_uL2_dom2"/>
</dbReference>
<dbReference type="FunFam" id="2.40.50.140:FF:000128">
    <property type="entry name" value="50S ribosomal protein L2"/>
    <property type="match status" value="1"/>
</dbReference>
<dbReference type="InterPro" id="IPR005880">
    <property type="entry name" value="Ribosomal_uL2_bac/org-type"/>
</dbReference>
<dbReference type="FunFam" id="4.10.950.10:FF:000001">
    <property type="entry name" value="50S ribosomal protein L2"/>
    <property type="match status" value="1"/>
</dbReference>
<proteinExistence type="inferred from homology"/>
<feature type="domain" description="Large ribosomal subunit protein uL2 C-terminal" evidence="9">
    <location>
        <begin position="250"/>
        <end position="380"/>
    </location>
</feature>
<dbReference type="GO" id="GO:0032543">
    <property type="term" value="P:mitochondrial translation"/>
    <property type="evidence" value="ECO:0007669"/>
    <property type="project" value="TreeGrafter"/>
</dbReference>
<evidence type="ECO:0000313" key="12">
    <source>
        <dbReference type="Proteomes" id="UP000189580"/>
    </source>
</evidence>
<comment type="similarity">
    <text evidence="2">Belongs to the universal ribosomal protein uL2 family.</text>
</comment>
<dbReference type="InterPro" id="IPR002171">
    <property type="entry name" value="Ribosomal_uL2"/>
</dbReference>
<evidence type="ECO:0000259" key="9">
    <source>
        <dbReference type="SMART" id="SM01382"/>
    </source>
</evidence>
<comment type="function">
    <text evidence="6">Component of the mitochondrial ribosome (mitoribosome), a dedicated translation machinery responsible for the synthesis of mitochondrial genome-encoded proteins, including at least some of the essential transmembrane subunits of the mitochondrial respiratory chain. The mitoribosomes are attached to the mitochondrial inner membrane and translation products are cotranslationally integrated into the membrane.</text>
</comment>
<dbReference type="RefSeq" id="XP_018737015.1">
    <property type="nucleotide sequence ID" value="XM_018879063.1"/>
</dbReference>
<evidence type="ECO:0000256" key="7">
    <source>
        <dbReference type="ARBA" id="ARBA00069872"/>
    </source>
</evidence>
<accession>A0A167EWC7</accession>
<evidence type="ECO:0000256" key="1">
    <source>
        <dbReference type="ARBA" id="ARBA00004173"/>
    </source>
</evidence>
<dbReference type="PROSITE" id="PS00467">
    <property type="entry name" value="RIBOSOMAL_L2"/>
    <property type="match status" value="1"/>
</dbReference>
<evidence type="ECO:0000313" key="11">
    <source>
        <dbReference type="EMBL" id="ANB14538.1"/>
    </source>
</evidence>
<dbReference type="SMART" id="SM01383">
    <property type="entry name" value="Ribosomal_L2"/>
    <property type="match status" value="1"/>
</dbReference>
<dbReference type="Gene3D" id="2.40.50.140">
    <property type="entry name" value="Nucleic acid-binding proteins"/>
    <property type="match status" value="1"/>
</dbReference>
<dbReference type="KEGG" id="slb:AWJ20_2135"/>
<dbReference type="Pfam" id="PF00181">
    <property type="entry name" value="Ribosomal_L2_N"/>
    <property type="match status" value="1"/>
</dbReference>
<evidence type="ECO:0000256" key="8">
    <source>
        <dbReference type="SAM" id="MobiDB-lite"/>
    </source>
</evidence>
<evidence type="ECO:0000259" key="10">
    <source>
        <dbReference type="SMART" id="SM01383"/>
    </source>
</evidence>
<dbReference type="InterPro" id="IPR012340">
    <property type="entry name" value="NA-bd_OB-fold"/>
</dbReference>
<dbReference type="SUPFAM" id="SSF50104">
    <property type="entry name" value="Translation proteins SH3-like domain"/>
    <property type="match status" value="1"/>
</dbReference>
<organism evidence="11 12">
    <name type="scientific">Sugiyamaella lignohabitans</name>
    <dbReference type="NCBI Taxonomy" id="796027"/>
    <lineage>
        <taxon>Eukaryota</taxon>
        <taxon>Fungi</taxon>
        <taxon>Dikarya</taxon>
        <taxon>Ascomycota</taxon>
        <taxon>Saccharomycotina</taxon>
        <taxon>Dipodascomycetes</taxon>
        <taxon>Dipodascales</taxon>
        <taxon>Trichomonascaceae</taxon>
        <taxon>Sugiyamaella</taxon>
    </lineage>
</organism>
<feature type="region of interest" description="Disordered" evidence="8">
    <location>
        <begin position="24"/>
        <end position="65"/>
    </location>
</feature>
<feature type="compositionally biased region" description="Basic and acidic residues" evidence="8">
    <location>
        <begin position="397"/>
        <end position="407"/>
    </location>
</feature>
<dbReference type="GO" id="GO:0003735">
    <property type="term" value="F:structural constituent of ribosome"/>
    <property type="evidence" value="ECO:0007669"/>
    <property type="project" value="InterPro"/>
</dbReference>
<dbReference type="InterPro" id="IPR022671">
    <property type="entry name" value="Ribosomal_uL2_CS"/>
</dbReference>
<dbReference type="Pfam" id="PF03947">
    <property type="entry name" value="Ribosomal_L2_C"/>
    <property type="match status" value="1"/>
</dbReference>
<feature type="domain" description="Large ribosomal subunit protein uL2 RNA-binding" evidence="10">
    <location>
        <begin position="147"/>
        <end position="223"/>
    </location>
</feature>
<keyword evidence="12" id="KW-1185">Reference proteome</keyword>
<dbReference type="GO" id="GO:0003723">
    <property type="term" value="F:RNA binding"/>
    <property type="evidence" value="ECO:0007669"/>
    <property type="project" value="InterPro"/>
</dbReference>
<dbReference type="InterPro" id="IPR022666">
    <property type="entry name" value="Ribosomal_uL2_RNA-bd_dom"/>
</dbReference>
<feature type="compositionally biased region" description="Polar residues" evidence="8">
    <location>
        <begin position="372"/>
        <end position="384"/>
    </location>
</feature>
<evidence type="ECO:0000256" key="6">
    <source>
        <dbReference type="ARBA" id="ARBA00037226"/>
    </source>
</evidence>
<evidence type="ECO:0000256" key="5">
    <source>
        <dbReference type="ARBA" id="ARBA00023274"/>
    </source>
</evidence>
<dbReference type="Gene3D" id="2.30.30.30">
    <property type="match status" value="1"/>
</dbReference>
<name>A0A167EWC7_9ASCO</name>
<gene>
    <name evidence="11" type="primary">RML2</name>
    <name evidence="11" type="ORF">AWJ20_2135</name>
</gene>
<dbReference type="InterPro" id="IPR008991">
    <property type="entry name" value="Translation_prot_SH3-like_sf"/>
</dbReference>
<evidence type="ECO:0000256" key="3">
    <source>
        <dbReference type="ARBA" id="ARBA00022980"/>
    </source>
</evidence>
<sequence>MSLRLFGLARSTISVASRHRTATGIRFSSTTPSPEENSDPVAVDQSAGSKRKSTRSEFADSAQSNQLQEELNKLEIVPFGQRSNLTELEEQDNEMKRQLKLFKTAVKMKSPKPISPSLRWYKWPIYPYLHKGKPVKELTVPRKKHSGRNHHGLITVRHQGGGAKRRIRLIDFFRLDGGVHEVVRIEYDPNRSSHIALVKNEETSALSYILACVGLRAGDKVESFRDGIPQRIIDKMGGENDPGILATHIAKKGNCMPLSMIPLGSIIHNIGVSKIGPGKLCRAAGTYGRLHEKLPEKKKAVIRLQSGEYRYVALDACATLGMVSNPDHQHRSFGKAGRSRHFGIRPRVRGVAMNKVDHPLGGGRGKSKGNKVPQSPWGTPSKSGYKTRRGKNINHNKIRDRPRGKNK</sequence>
<protein>
    <recommendedName>
        <fullName evidence="7">Large ribosomal subunit protein uL2m</fullName>
    </recommendedName>
</protein>
<keyword evidence="5" id="KW-0687">Ribonucleoprotein</keyword>
<keyword evidence="4" id="KW-0496">Mitochondrion</keyword>
<dbReference type="AlphaFoldDB" id="A0A167EWC7"/>
<dbReference type="NCBIfam" id="TIGR01171">
    <property type="entry name" value="rplB_bact"/>
    <property type="match status" value="1"/>
</dbReference>
<dbReference type="SMART" id="SM01382">
    <property type="entry name" value="Ribosomal_L2_C"/>
    <property type="match status" value="1"/>
</dbReference>
<dbReference type="PANTHER" id="PTHR13691:SF5">
    <property type="entry name" value="LARGE RIBOSOMAL SUBUNIT PROTEIN UL2M"/>
    <property type="match status" value="1"/>
</dbReference>
<keyword evidence="3 11" id="KW-0689">Ribosomal protein</keyword>
<evidence type="ECO:0000256" key="2">
    <source>
        <dbReference type="ARBA" id="ARBA00005636"/>
    </source>
</evidence>
<dbReference type="Gene3D" id="4.10.950.10">
    <property type="entry name" value="Ribosomal protein L2, domain 3"/>
    <property type="match status" value="1"/>
</dbReference>
<evidence type="ECO:0000256" key="4">
    <source>
        <dbReference type="ARBA" id="ARBA00023128"/>
    </source>
</evidence>
<feature type="compositionally biased region" description="Basic residues" evidence="8">
    <location>
        <begin position="385"/>
        <end position="396"/>
    </location>
</feature>
<dbReference type="OrthoDB" id="268576at2759"/>
<feature type="region of interest" description="Disordered" evidence="8">
    <location>
        <begin position="329"/>
        <end position="407"/>
    </location>
</feature>
<dbReference type="GeneID" id="30034013"/>
<dbReference type="PANTHER" id="PTHR13691">
    <property type="entry name" value="RIBOSOMAL PROTEIN L2"/>
    <property type="match status" value="1"/>
</dbReference>
<reference evidence="11 12" key="1">
    <citation type="submission" date="2016-02" db="EMBL/GenBank/DDBJ databases">
        <title>Complete genome sequence and transcriptome regulation of the pentose utilising yeast Sugiyamaella lignohabitans.</title>
        <authorList>
            <person name="Bellasio M."/>
            <person name="Peymann A."/>
            <person name="Valli M."/>
            <person name="Sipitzky M."/>
            <person name="Graf A."/>
            <person name="Sauer M."/>
            <person name="Marx H."/>
            <person name="Mattanovich D."/>
        </authorList>
    </citation>
    <scope>NUCLEOTIDE SEQUENCE [LARGE SCALE GENOMIC DNA]</scope>
    <source>
        <strain evidence="11 12">CBS 10342</strain>
    </source>
</reference>
<dbReference type="SUPFAM" id="SSF50249">
    <property type="entry name" value="Nucleic acid-binding proteins"/>
    <property type="match status" value="1"/>
</dbReference>
<feature type="compositionally biased region" description="Polar residues" evidence="8">
    <location>
        <begin position="26"/>
        <end position="35"/>
    </location>
</feature>
<dbReference type="GO" id="GO:0005762">
    <property type="term" value="C:mitochondrial large ribosomal subunit"/>
    <property type="evidence" value="ECO:0007669"/>
    <property type="project" value="TreeGrafter"/>
</dbReference>